<keyword evidence="5" id="KW-0460">Magnesium</keyword>
<name>A0A7J7KDR9_BUGNE</name>
<dbReference type="InterPro" id="IPR024156">
    <property type="entry name" value="Small_GTPase_ARF"/>
</dbReference>
<evidence type="ECO:0000256" key="2">
    <source>
        <dbReference type="ARBA" id="ARBA00022741"/>
    </source>
</evidence>
<gene>
    <name evidence="7" type="ORF">EB796_004887</name>
</gene>
<dbReference type="NCBIfam" id="TIGR00231">
    <property type="entry name" value="small_GTP"/>
    <property type="match status" value="1"/>
</dbReference>
<keyword evidence="5" id="KW-0479">Metal-binding</keyword>
<accession>A0A7J7KDR9</accession>
<dbReference type="SUPFAM" id="SSF52540">
    <property type="entry name" value="P-loop containing nucleoside triphosphate hydrolases"/>
    <property type="match status" value="1"/>
</dbReference>
<dbReference type="GO" id="GO:0030010">
    <property type="term" value="P:establishment of cell polarity"/>
    <property type="evidence" value="ECO:0007669"/>
    <property type="project" value="UniProtKB-ARBA"/>
</dbReference>
<dbReference type="CDD" id="cd00878">
    <property type="entry name" value="Arf_Arl"/>
    <property type="match status" value="1"/>
</dbReference>
<dbReference type="InterPro" id="IPR005225">
    <property type="entry name" value="Small_GTP-bd"/>
</dbReference>
<feature type="binding site" evidence="4">
    <location>
        <position position="73"/>
    </location>
    <ligand>
        <name>GTP</name>
        <dbReference type="ChEBI" id="CHEBI:37565"/>
    </ligand>
</feature>
<comment type="caution">
    <text evidence="7">The sequence shown here is derived from an EMBL/GenBank/DDBJ whole genome shotgun (WGS) entry which is preliminary data.</text>
</comment>
<feature type="binding site" evidence="4">
    <location>
        <begin position="26"/>
        <end position="33"/>
    </location>
    <ligand>
        <name>GTP</name>
        <dbReference type="ChEBI" id="CHEBI:37565"/>
    </ligand>
</feature>
<dbReference type="AlphaFoldDB" id="A0A7J7KDR9"/>
<dbReference type="InterPro" id="IPR006689">
    <property type="entry name" value="Small_GTPase_ARF/SAR"/>
</dbReference>
<organism evidence="7 8">
    <name type="scientific">Bugula neritina</name>
    <name type="common">Brown bryozoan</name>
    <name type="synonym">Sertularia neritina</name>
    <dbReference type="NCBI Taxonomy" id="10212"/>
    <lineage>
        <taxon>Eukaryota</taxon>
        <taxon>Metazoa</taxon>
        <taxon>Spiralia</taxon>
        <taxon>Lophotrochozoa</taxon>
        <taxon>Bryozoa</taxon>
        <taxon>Gymnolaemata</taxon>
        <taxon>Cheilostomatida</taxon>
        <taxon>Flustrina</taxon>
        <taxon>Buguloidea</taxon>
        <taxon>Bugulidae</taxon>
        <taxon>Bugula</taxon>
    </lineage>
</organism>
<dbReference type="SMART" id="SM00178">
    <property type="entry name" value="SAR"/>
    <property type="match status" value="1"/>
</dbReference>
<evidence type="ECO:0000256" key="5">
    <source>
        <dbReference type="PIRSR" id="PIRSR606689-2"/>
    </source>
</evidence>
<dbReference type="FunFam" id="3.40.50.300:FF:000412">
    <property type="entry name" value="ADP-ribosylation factor 1"/>
    <property type="match status" value="1"/>
</dbReference>
<dbReference type="GO" id="GO:0046872">
    <property type="term" value="F:metal ion binding"/>
    <property type="evidence" value="ECO:0007669"/>
    <property type="project" value="UniProtKB-KW"/>
</dbReference>
<evidence type="ECO:0000313" key="7">
    <source>
        <dbReference type="EMBL" id="KAF6036802.1"/>
    </source>
</evidence>
<dbReference type="Gene3D" id="3.40.50.300">
    <property type="entry name" value="P-loop containing nucleotide triphosphate hydrolases"/>
    <property type="match status" value="1"/>
</dbReference>
<evidence type="ECO:0000256" key="3">
    <source>
        <dbReference type="ARBA" id="ARBA00023134"/>
    </source>
</evidence>
<evidence type="ECO:0000256" key="6">
    <source>
        <dbReference type="RuleBase" id="RU003925"/>
    </source>
</evidence>
<dbReference type="SMART" id="SM00175">
    <property type="entry name" value="RAB"/>
    <property type="match status" value="1"/>
</dbReference>
<feature type="binding site" evidence="5">
    <location>
        <position position="33"/>
    </location>
    <ligand>
        <name>Mg(2+)</name>
        <dbReference type="ChEBI" id="CHEBI:18420"/>
    </ligand>
</feature>
<evidence type="ECO:0000313" key="8">
    <source>
        <dbReference type="Proteomes" id="UP000593567"/>
    </source>
</evidence>
<protein>
    <submittedName>
        <fullName evidence="7">Uncharacterized protein</fullName>
    </submittedName>
</protein>
<proteinExistence type="inferred from homology"/>
<dbReference type="InterPro" id="IPR027417">
    <property type="entry name" value="P-loop_NTPase"/>
</dbReference>
<evidence type="ECO:0000256" key="4">
    <source>
        <dbReference type="PIRSR" id="PIRSR606689-1"/>
    </source>
</evidence>
<dbReference type="PANTHER" id="PTHR11711">
    <property type="entry name" value="ADP RIBOSYLATION FACTOR-RELATED"/>
    <property type="match status" value="1"/>
</dbReference>
<feature type="binding site" evidence="5">
    <location>
        <position position="50"/>
    </location>
    <ligand>
        <name>Mg(2+)</name>
        <dbReference type="ChEBI" id="CHEBI:18420"/>
    </ligand>
</feature>
<keyword evidence="8" id="KW-1185">Reference proteome</keyword>
<feature type="binding site" evidence="4">
    <location>
        <begin position="129"/>
        <end position="132"/>
    </location>
    <ligand>
        <name>GTP</name>
        <dbReference type="ChEBI" id="CHEBI:37565"/>
    </ligand>
</feature>
<dbReference type="EMBL" id="VXIV02000669">
    <property type="protein sequence ID" value="KAF6036802.1"/>
    <property type="molecule type" value="Genomic_DNA"/>
</dbReference>
<comment type="similarity">
    <text evidence="1 6">Belongs to the small GTPase superfamily. Arf family.</text>
</comment>
<reference evidence="7" key="1">
    <citation type="submission" date="2020-06" db="EMBL/GenBank/DDBJ databases">
        <title>Draft genome of Bugula neritina, a colonial animal packing powerful symbionts and potential medicines.</title>
        <authorList>
            <person name="Rayko M."/>
        </authorList>
    </citation>
    <scope>NUCLEOTIDE SEQUENCE [LARGE SCALE GENOMIC DNA]</scope>
    <source>
        <strain evidence="7">Kwan_BN1</strain>
    </source>
</reference>
<dbReference type="GO" id="GO:0005525">
    <property type="term" value="F:GTP binding"/>
    <property type="evidence" value="ECO:0007669"/>
    <property type="project" value="UniProtKB-KW"/>
</dbReference>
<dbReference type="PROSITE" id="PS51417">
    <property type="entry name" value="ARF"/>
    <property type="match status" value="1"/>
</dbReference>
<dbReference type="Pfam" id="PF00025">
    <property type="entry name" value="Arf"/>
    <property type="match status" value="1"/>
</dbReference>
<keyword evidence="3 4" id="KW-0342">GTP-binding</keyword>
<dbReference type="OrthoDB" id="2011769at2759"/>
<keyword evidence="2 4" id="KW-0547">Nucleotide-binding</keyword>
<evidence type="ECO:0000256" key="1">
    <source>
        <dbReference type="ARBA" id="ARBA00010290"/>
    </source>
</evidence>
<dbReference type="SMART" id="SM00177">
    <property type="entry name" value="ARF"/>
    <property type="match status" value="1"/>
</dbReference>
<dbReference type="GO" id="GO:0003924">
    <property type="term" value="F:GTPase activity"/>
    <property type="evidence" value="ECO:0007669"/>
    <property type="project" value="InterPro"/>
</dbReference>
<sequence length="191" mass="21627">MGLLVSKLSSLFDSFANDPMRILMLGLDAAGKTTIMYKLKLNEAVTTIPTIGFNVETVTPKKGLTFTMWDVGGQYRIRQLWKHYFQNTQGLIYVIDSCDKSRFAEAYDELLNIIESDEMRGVPVVVLANKQDLPNSASCSEIAEALHLHKLTQRKWHVQATCATNGEGLYEAMDILATYTKEFKKQRNYGY</sequence>
<dbReference type="Proteomes" id="UP000593567">
    <property type="component" value="Unassembled WGS sequence"/>
</dbReference>
<dbReference type="PRINTS" id="PR00328">
    <property type="entry name" value="SAR1GTPBP"/>
</dbReference>